<dbReference type="SUPFAM" id="SSF53448">
    <property type="entry name" value="Nucleotide-diphospho-sugar transferases"/>
    <property type="match status" value="1"/>
</dbReference>
<dbReference type="EC" id="2.4.1.-" evidence="16"/>
<keyword evidence="9 16" id="KW-0430">Lectin</keyword>
<dbReference type="PANTHER" id="PTHR11675">
    <property type="entry name" value="N-ACETYLGALACTOSAMINYLTRANSFERASE"/>
    <property type="match status" value="1"/>
</dbReference>
<evidence type="ECO:0000256" key="5">
    <source>
        <dbReference type="ARBA" id="ARBA00022676"/>
    </source>
</evidence>
<keyword evidence="5 16" id="KW-0328">Glycosyltransferase</keyword>
<evidence type="ECO:0000256" key="4">
    <source>
        <dbReference type="ARBA" id="ARBA00005680"/>
    </source>
</evidence>
<evidence type="ECO:0000313" key="18">
    <source>
        <dbReference type="EMBL" id="CAF2802404.1"/>
    </source>
</evidence>
<comment type="cofactor">
    <cofactor evidence="1 16">
        <name>Mn(2+)</name>
        <dbReference type="ChEBI" id="CHEBI:29035"/>
    </cofactor>
</comment>
<dbReference type="PROSITE" id="PS50231">
    <property type="entry name" value="RICIN_B_LECTIN"/>
    <property type="match status" value="1"/>
</dbReference>
<evidence type="ECO:0000256" key="16">
    <source>
        <dbReference type="RuleBase" id="RU361242"/>
    </source>
</evidence>
<dbReference type="GO" id="GO:0046872">
    <property type="term" value="F:metal ion binding"/>
    <property type="evidence" value="ECO:0007669"/>
    <property type="project" value="UniProtKB-KW"/>
</dbReference>
<evidence type="ECO:0000256" key="12">
    <source>
        <dbReference type="ARBA" id="ARBA00023034"/>
    </source>
</evidence>
<dbReference type="Pfam" id="PF00535">
    <property type="entry name" value="Glycos_transf_2"/>
    <property type="match status" value="1"/>
</dbReference>
<keyword evidence="14 16" id="KW-1015">Disulfide bond</keyword>
<keyword evidence="15 16" id="KW-0464">Manganese</keyword>
<dbReference type="GO" id="GO:0004653">
    <property type="term" value="F:polypeptide N-acetylgalactosaminyltransferase activity"/>
    <property type="evidence" value="ECO:0007669"/>
    <property type="project" value="UniProtKB-ARBA"/>
</dbReference>
<dbReference type="Proteomes" id="UP000675881">
    <property type="component" value="Chromosome 11"/>
</dbReference>
<keyword evidence="19" id="KW-1185">Reference proteome</keyword>
<dbReference type="Gene3D" id="3.90.550.10">
    <property type="entry name" value="Spore Coat Polysaccharide Biosynthesis Protein SpsA, Chain A"/>
    <property type="match status" value="1"/>
</dbReference>
<proteinExistence type="inferred from homology"/>
<evidence type="ECO:0000256" key="13">
    <source>
        <dbReference type="ARBA" id="ARBA00023136"/>
    </source>
</evidence>
<dbReference type="GO" id="GO:0006493">
    <property type="term" value="P:protein O-linked glycosylation"/>
    <property type="evidence" value="ECO:0007669"/>
    <property type="project" value="TreeGrafter"/>
</dbReference>
<dbReference type="OrthoDB" id="330637at2759"/>
<dbReference type="InterPro" id="IPR035992">
    <property type="entry name" value="Ricin_B-like_lectins"/>
</dbReference>
<keyword evidence="8" id="KW-0479">Metal-binding</keyword>
<comment type="subcellular location">
    <subcellularLocation>
        <location evidence="2 16">Golgi apparatus membrane</location>
        <topology evidence="2 16">Single-pass type II membrane protein</topology>
    </subcellularLocation>
</comment>
<comment type="pathway">
    <text evidence="3 16">Protein modification; protein glycosylation.</text>
</comment>
<name>A0A7R8CF33_LEPSM</name>
<evidence type="ECO:0000313" key="19">
    <source>
        <dbReference type="Proteomes" id="UP000675881"/>
    </source>
</evidence>
<evidence type="ECO:0000256" key="10">
    <source>
        <dbReference type="ARBA" id="ARBA00022968"/>
    </source>
</evidence>
<keyword evidence="10" id="KW-0735">Signal-anchor</keyword>
<keyword evidence="12 16" id="KW-0333">Golgi apparatus</keyword>
<dbReference type="GO" id="GO:0030246">
    <property type="term" value="F:carbohydrate binding"/>
    <property type="evidence" value="ECO:0007669"/>
    <property type="project" value="UniProtKB-KW"/>
</dbReference>
<dbReference type="AlphaFoldDB" id="A0A7R8CF33"/>
<evidence type="ECO:0000256" key="6">
    <source>
        <dbReference type="ARBA" id="ARBA00022679"/>
    </source>
</evidence>
<dbReference type="Gene3D" id="2.80.10.50">
    <property type="match status" value="1"/>
</dbReference>
<evidence type="ECO:0000256" key="2">
    <source>
        <dbReference type="ARBA" id="ARBA00004323"/>
    </source>
</evidence>
<dbReference type="InterPro" id="IPR029044">
    <property type="entry name" value="Nucleotide-diphossugar_trans"/>
</dbReference>
<dbReference type="EMBL" id="HG994590">
    <property type="protein sequence ID" value="CAF2802404.1"/>
    <property type="molecule type" value="Genomic_DNA"/>
</dbReference>
<dbReference type="SUPFAM" id="SSF50370">
    <property type="entry name" value="Ricin B-like lectins"/>
    <property type="match status" value="1"/>
</dbReference>
<dbReference type="UniPathway" id="UPA00378"/>
<dbReference type="SMART" id="SM00458">
    <property type="entry name" value="RICIN"/>
    <property type="match status" value="1"/>
</dbReference>
<evidence type="ECO:0000256" key="1">
    <source>
        <dbReference type="ARBA" id="ARBA00001936"/>
    </source>
</evidence>
<feature type="domain" description="Ricin B lectin" evidence="17">
    <location>
        <begin position="484"/>
        <end position="614"/>
    </location>
</feature>
<accession>A0A7R8CF33</accession>
<dbReference type="Pfam" id="PF00652">
    <property type="entry name" value="Ricin_B_lectin"/>
    <property type="match status" value="1"/>
</dbReference>
<dbReference type="PANTHER" id="PTHR11675:SF118">
    <property type="entry name" value="POLYPEPTIDE N-ACETYLGALACTOSAMINYLTRANSFERASE 3"/>
    <property type="match status" value="1"/>
</dbReference>
<evidence type="ECO:0000256" key="15">
    <source>
        <dbReference type="ARBA" id="ARBA00023211"/>
    </source>
</evidence>
<sequence length="620" mass="70700">MRVWRMFCRNKKLLGILTLSASLTLLGLFLYNTPSHAIENHKPGVGRDYYPNVPDSKSQSKNKQHEYIDKDGIRVIVGKYVGDSLSPRTPSLSWEDLNANNYNPIRGMGENGEAVFALNSREEALAKRLWHINKFNLLASDKISLDRKLPDVRKESCKSVVYTYSRLPSASIIIVFHNEAFSTLLRTVHSVLNRTPKLLLSEILLVDDASNKTFLRRPLEDHMGALKINYKILRLKERSGLIQARLEGAKVATGKVLIFLDAHCEVTTGWVEPLLTRIAEDPSHVVCPVIDIINDDNFGYIKSFTLHWGAFNWELHFRWFTMSQSLIDDLKTNPTAPYRTPVMAGGLFAIDRQYFYDIGSYDKAMDIWGGENLEMSFRIWMCSGSVEISPCSHVGHVFRKASPYSFPREGGVGKVLNTNLARVARVWMDDYKKFYFKINPTAESFDVDVSERSSLRKKLGCKSFKWFLENIWPQHFFPTQNRFFGEIIHFSTNKCIKKPHSSPALSQNNGPALMDSCTSKFSVTELMVFSEDGHIMTDESVCLDSLNAEDEIEASVRFQSCNESNRQLWKYMQSNKTIMHLKSKKCLSHPREGTTDTLIVSPCNGNSLQKWTLVKENPFG</sequence>
<dbReference type="InterPro" id="IPR000772">
    <property type="entry name" value="Ricin_B_lectin"/>
</dbReference>
<organism evidence="18 19">
    <name type="scientific">Lepeophtheirus salmonis</name>
    <name type="common">Salmon louse</name>
    <name type="synonym">Caligus salmonis</name>
    <dbReference type="NCBI Taxonomy" id="72036"/>
    <lineage>
        <taxon>Eukaryota</taxon>
        <taxon>Metazoa</taxon>
        <taxon>Ecdysozoa</taxon>
        <taxon>Arthropoda</taxon>
        <taxon>Crustacea</taxon>
        <taxon>Multicrustacea</taxon>
        <taxon>Hexanauplia</taxon>
        <taxon>Copepoda</taxon>
        <taxon>Siphonostomatoida</taxon>
        <taxon>Caligidae</taxon>
        <taxon>Lepeophtheirus</taxon>
    </lineage>
</organism>
<evidence type="ECO:0000256" key="8">
    <source>
        <dbReference type="ARBA" id="ARBA00022723"/>
    </source>
</evidence>
<keyword evidence="13" id="KW-0472">Membrane</keyword>
<dbReference type="InterPro" id="IPR045885">
    <property type="entry name" value="GalNAc-T"/>
</dbReference>
<dbReference type="CDD" id="cd02510">
    <property type="entry name" value="pp-GalNAc-T"/>
    <property type="match status" value="1"/>
</dbReference>
<evidence type="ECO:0000256" key="11">
    <source>
        <dbReference type="ARBA" id="ARBA00022989"/>
    </source>
</evidence>
<keyword evidence="11" id="KW-1133">Transmembrane helix</keyword>
<comment type="similarity">
    <text evidence="4 16">Belongs to the glycosyltransferase 2 family. GalNAc-T subfamily.</text>
</comment>
<keyword evidence="6 16" id="KW-0808">Transferase</keyword>
<evidence type="ECO:0000256" key="3">
    <source>
        <dbReference type="ARBA" id="ARBA00004922"/>
    </source>
</evidence>
<reference evidence="18" key="1">
    <citation type="submission" date="2021-02" db="EMBL/GenBank/DDBJ databases">
        <authorList>
            <person name="Bekaert M."/>
        </authorList>
    </citation>
    <scope>NUCLEOTIDE SEQUENCE</scope>
    <source>
        <strain evidence="18">IoA-00</strain>
    </source>
</reference>
<evidence type="ECO:0000256" key="9">
    <source>
        <dbReference type="ARBA" id="ARBA00022734"/>
    </source>
</evidence>
<gene>
    <name evidence="18" type="ORF">LSAA_3233</name>
</gene>
<protein>
    <recommendedName>
        <fullName evidence="16">Polypeptide N-acetylgalactosaminyltransferase</fullName>
        <ecNumber evidence="16">2.4.1.-</ecNumber>
    </recommendedName>
    <alternativeName>
        <fullName evidence="16">Protein-UDP acetylgalactosaminyltransferase</fullName>
    </alternativeName>
</protein>
<evidence type="ECO:0000256" key="14">
    <source>
        <dbReference type="ARBA" id="ARBA00023157"/>
    </source>
</evidence>
<dbReference type="FunFam" id="3.90.550.10:FF:000021">
    <property type="entry name" value="Polypeptide N-acetylgalactosaminyltransferase"/>
    <property type="match status" value="1"/>
</dbReference>
<evidence type="ECO:0000259" key="17">
    <source>
        <dbReference type="SMART" id="SM00458"/>
    </source>
</evidence>
<keyword evidence="7" id="KW-0812">Transmembrane</keyword>
<dbReference type="InterPro" id="IPR001173">
    <property type="entry name" value="Glyco_trans_2-like"/>
</dbReference>
<evidence type="ECO:0000256" key="7">
    <source>
        <dbReference type="ARBA" id="ARBA00022692"/>
    </source>
</evidence>
<dbReference type="GO" id="GO:0000139">
    <property type="term" value="C:Golgi membrane"/>
    <property type="evidence" value="ECO:0007669"/>
    <property type="project" value="UniProtKB-SubCell"/>
</dbReference>